<dbReference type="InterPro" id="IPR036875">
    <property type="entry name" value="Znf_CCHC_sf"/>
</dbReference>
<sequence length="1051" mass="119488">MTNLADKAILLGADNHPPMLEKDMYDSWKSKMELYMMSRQHGRMILESVENGPLIWPTIDENGVTRPRKYSELTHVEAIQADCDLHAYLGQHEFNANEVRLMQQRNSDPLALVATHQMTQTYTPGASGSNSGKQRTVICYNYKREGHMSKKCTKPKRKRDDSWFKDKVLLVQAQANGQILHEKELAFLADPVIVEGQATQTVITHNAAYHGDDLDAYDSDCDELNTFKVALIDNLSHYGSAALAENSMNSSDPSPSCRPTKVEVPKELPKISMENSVSNQSAPSFDQYFEFNELKAQSQEKDTVISKLKKRIKSFRGNMNKDKEQGLIIAALKDELRKLKGKALVDNDVIIHIIAPEMLKVDVEPLTPRLLNNRTVHSDYLRLTQEQAAILQEIVKQGKSQNPLNNSLDHAFVQHSKLNANYKLICVKCNSCMLFDNHDLCVLNVINDVNGRPKFKSVKKTSKRKVWKLTSKVFTKTGYSWRPTFWTFTIVRNACLLTRITTTTEVPFRKLTALETNAPKPVVTLVYSRKPRKSKTNVPVVQIVLWYLDSGCSKHMTEDRSQLINFVNKFLEGVDLLTGSRGNNLYTLSLGDIMGSSPICLLSKASKTKSWLWHRRQSHLNFGTINHLARHDLVREAVATTCYTQNRSIIRLYYGKAPYELLHDKLLDLSFFHVFGALCYMTNDGENLGNLQPKADIGIFIETIHVDFDELTTMASEHNSLEPALHEMTPATISLGPVPSPPPSTPVDLPALKVIPLIAKVVALELAVSTSLPSLTTVDQDATSPNVAHMNNDMFFSFEESPKTLNLSDDPLHEALHEDSTSQGSSSNMRQTHTLFESLGRWTKDHHITNVIEPQNFKQAMTEPSWIDATQEEIHKFKGYKQEEGIDFEESFVPVARIEAIRIFIANVAHKNMTILQMDVKMVFLNDELKKEVYVSQPDEFVDQDNPSHMYKLKKALYGLKRAPHACKSVIALCCNNVKHSRAKHIDVRYYFIKEQVKNEMELYFVRNEYQLADIFTKPLPRERFNFMLEKLGIKSMSMEMLKCLVEETDE</sequence>
<dbReference type="AlphaFoldDB" id="A0A6L2JWX0"/>
<reference evidence="3" key="1">
    <citation type="journal article" date="2019" name="Sci. Rep.">
        <title>Draft genome of Tanacetum cinerariifolium, the natural source of mosquito coil.</title>
        <authorList>
            <person name="Yamashiro T."/>
            <person name="Shiraishi A."/>
            <person name="Satake H."/>
            <person name="Nakayama K."/>
        </authorList>
    </citation>
    <scope>NUCLEOTIDE SEQUENCE</scope>
</reference>
<proteinExistence type="predicted"/>
<dbReference type="GO" id="GO:0008270">
    <property type="term" value="F:zinc ion binding"/>
    <property type="evidence" value="ECO:0007669"/>
    <property type="project" value="InterPro"/>
</dbReference>
<organism evidence="3">
    <name type="scientific">Tanacetum cinerariifolium</name>
    <name type="common">Dalmatian daisy</name>
    <name type="synonym">Chrysanthemum cinerariifolium</name>
    <dbReference type="NCBI Taxonomy" id="118510"/>
    <lineage>
        <taxon>Eukaryota</taxon>
        <taxon>Viridiplantae</taxon>
        <taxon>Streptophyta</taxon>
        <taxon>Embryophyta</taxon>
        <taxon>Tracheophyta</taxon>
        <taxon>Spermatophyta</taxon>
        <taxon>Magnoliopsida</taxon>
        <taxon>eudicotyledons</taxon>
        <taxon>Gunneridae</taxon>
        <taxon>Pentapetalae</taxon>
        <taxon>asterids</taxon>
        <taxon>campanulids</taxon>
        <taxon>Asterales</taxon>
        <taxon>Asteraceae</taxon>
        <taxon>Asteroideae</taxon>
        <taxon>Anthemideae</taxon>
        <taxon>Anthemidinae</taxon>
        <taxon>Tanacetum</taxon>
    </lineage>
</organism>
<comment type="caution">
    <text evidence="3">The sequence shown here is derived from an EMBL/GenBank/DDBJ whole genome shotgun (WGS) entry which is preliminary data.</text>
</comment>
<dbReference type="InterPro" id="IPR025724">
    <property type="entry name" value="GAG-pre-integrase_dom"/>
</dbReference>
<dbReference type="Pfam" id="PF13976">
    <property type="entry name" value="gag_pre-integrs"/>
    <property type="match status" value="1"/>
</dbReference>
<dbReference type="GO" id="GO:0003676">
    <property type="term" value="F:nucleic acid binding"/>
    <property type="evidence" value="ECO:0007669"/>
    <property type="project" value="InterPro"/>
</dbReference>
<gene>
    <name evidence="3" type="ORF">Tci_013599</name>
</gene>
<name>A0A6L2JWX0_TANCI</name>
<feature type="domain" description="GAG-pre-integrase" evidence="2">
    <location>
        <begin position="584"/>
        <end position="635"/>
    </location>
</feature>
<dbReference type="CDD" id="cd09272">
    <property type="entry name" value="RNase_HI_RT_Ty1"/>
    <property type="match status" value="1"/>
</dbReference>
<evidence type="ECO:0000313" key="3">
    <source>
        <dbReference type="EMBL" id="GEU41621.1"/>
    </source>
</evidence>
<dbReference type="EMBL" id="BKCJ010001462">
    <property type="protein sequence ID" value="GEU41621.1"/>
    <property type="molecule type" value="Genomic_DNA"/>
</dbReference>
<dbReference type="Pfam" id="PF07727">
    <property type="entry name" value="RVT_2"/>
    <property type="match status" value="1"/>
</dbReference>
<accession>A0A6L2JWX0</accession>
<dbReference type="SUPFAM" id="SSF57756">
    <property type="entry name" value="Retrovirus zinc finger-like domains"/>
    <property type="match status" value="1"/>
</dbReference>
<evidence type="ECO:0008006" key="4">
    <source>
        <dbReference type="Google" id="ProtNLM"/>
    </source>
</evidence>
<dbReference type="InterPro" id="IPR013103">
    <property type="entry name" value="RVT_2"/>
</dbReference>
<evidence type="ECO:0000259" key="1">
    <source>
        <dbReference type="Pfam" id="PF07727"/>
    </source>
</evidence>
<feature type="domain" description="Reverse transcriptase Ty1/copia-type" evidence="1">
    <location>
        <begin position="878"/>
        <end position="984"/>
    </location>
</feature>
<evidence type="ECO:0000259" key="2">
    <source>
        <dbReference type="Pfam" id="PF13976"/>
    </source>
</evidence>
<protein>
    <recommendedName>
        <fullName evidence="4">Retrovirus-related Pol polyprotein from transposon TNT 1-94</fullName>
    </recommendedName>
</protein>